<protein>
    <submittedName>
        <fullName evidence="1">Uncharacterized protein</fullName>
    </submittedName>
</protein>
<reference evidence="1" key="1">
    <citation type="journal article" date="2014" name="Front. Microbiol.">
        <title>High frequency of phylogenetically diverse reductive dehalogenase-homologous genes in deep subseafloor sedimentary metagenomes.</title>
        <authorList>
            <person name="Kawai M."/>
            <person name="Futagami T."/>
            <person name="Toyoda A."/>
            <person name="Takaki Y."/>
            <person name="Nishi S."/>
            <person name="Hori S."/>
            <person name="Arai W."/>
            <person name="Tsubouchi T."/>
            <person name="Morono Y."/>
            <person name="Uchiyama I."/>
            <person name="Ito T."/>
            <person name="Fujiyama A."/>
            <person name="Inagaki F."/>
            <person name="Takami H."/>
        </authorList>
    </citation>
    <scope>NUCLEOTIDE SEQUENCE</scope>
    <source>
        <strain evidence="1">Expedition CK06-06</strain>
    </source>
</reference>
<sequence length="83" mass="9015">MSAPTGYCSVEDVKGIFELASDIIRVGPDTDGADNITEAGVGNQIQDVERRIDARISFKYPVPLLVPVDDVVNQIAKYQAAYD</sequence>
<comment type="caution">
    <text evidence="1">The sequence shown here is derived from an EMBL/GenBank/DDBJ whole genome shotgun (WGS) entry which is preliminary data.</text>
</comment>
<dbReference type="AlphaFoldDB" id="X1TX35"/>
<dbReference type="EMBL" id="BARW01015538">
    <property type="protein sequence ID" value="GAI95931.1"/>
    <property type="molecule type" value="Genomic_DNA"/>
</dbReference>
<name>X1TX35_9ZZZZ</name>
<gene>
    <name evidence="1" type="ORF">S12H4_27243</name>
</gene>
<feature type="non-terminal residue" evidence="1">
    <location>
        <position position="83"/>
    </location>
</feature>
<organism evidence="1">
    <name type="scientific">marine sediment metagenome</name>
    <dbReference type="NCBI Taxonomy" id="412755"/>
    <lineage>
        <taxon>unclassified sequences</taxon>
        <taxon>metagenomes</taxon>
        <taxon>ecological metagenomes</taxon>
    </lineage>
</organism>
<accession>X1TX35</accession>
<proteinExistence type="predicted"/>
<evidence type="ECO:0000313" key="1">
    <source>
        <dbReference type="EMBL" id="GAI95931.1"/>
    </source>
</evidence>